<reference evidence="1 2" key="1">
    <citation type="submission" date="2021-12" db="EMBL/GenBank/DDBJ databases">
        <title>Discovery of the Pendulisporaceae a myxobacterial family with distinct sporulation behavior and unique specialized metabolism.</title>
        <authorList>
            <person name="Garcia R."/>
            <person name="Popoff A."/>
            <person name="Bader C.D."/>
            <person name="Loehr J."/>
            <person name="Walesch S."/>
            <person name="Walt C."/>
            <person name="Boldt J."/>
            <person name="Bunk B."/>
            <person name="Haeckl F.J.F.P.J."/>
            <person name="Gunesch A.P."/>
            <person name="Birkelbach J."/>
            <person name="Nuebel U."/>
            <person name="Pietschmann T."/>
            <person name="Bach T."/>
            <person name="Mueller R."/>
        </authorList>
    </citation>
    <scope>NUCLEOTIDE SEQUENCE [LARGE SCALE GENOMIC DNA]</scope>
    <source>
        <strain evidence="1 2">MSr12523</strain>
    </source>
</reference>
<evidence type="ECO:0000313" key="1">
    <source>
        <dbReference type="EMBL" id="WXA99022.1"/>
    </source>
</evidence>
<keyword evidence="2" id="KW-1185">Reference proteome</keyword>
<sequence length="116" mass="12971">MNKTVNELNQYHVANGYEIELALDDDPDMSLAEFLSGCFTFQAPDRGAGLSQAAKRAHAPQVSVLFENGIRIIEFTMCRVLGRGYVPDPIEMAAAETRTAWFVGERHREGRAQRAR</sequence>
<proteinExistence type="predicted"/>
<evidence type="ECO:0000313" key="2">
    <source>
        <dbReference type="Proteomes" id="UP001379533"/>
    </source>
</evidence>
<protein>
    <submittedName>
        <fullName evidence="1">Uncharacterized protein</fullName>
    </submittedName>
</protein>
<name>A0ABZ2KMW8_9BACT</name>
<dbReference type="EMBL" id="CP089982">
    <property type="protein sequence ID" value="WXA99022.1"/>
    <property type="molecule type" value="Genomic_DNA"/>
</dbReference>
<organism evidence="1 2">
    <name type="scientific">Pendulispora brunnea</name>
    <dbReference type="NCBI Taxonomy" id="2905690"/>
    <lineage>
        <taxon>Bacteria</taxon>
        <taxon>Pseudomonadati</taxon>
        <taxon>Myxococcota</taxon>
        <taxon>Myxococcia</taxon>
        <taxon>Myxococcales</taxon>
        <taxon>Sorangiineae</taxon>
        <taxon>Pendulisporaceae</taxon>
        <taxon>Pendulispora</taxon>
    </lineage>
</organism>
<dbReference type="Proteomes" id="UP001379533">
    <property type="component" value="Chromosome"/>
</dbReference>
<accession>A0ABZ2KMW8</accession>
<dbReference type="RefSeq" id="WP_394849652.1">
    <property type="nucleotide sequence ID" value="NZ_CP089982.1"/>
</dbReference>
<gene>
    <name evidence="1" type="ORF">LZC95_19645</name>
</gene>